<accession>W2TN01</accession>
<name>W2TN01_NECAM</name>
<evidence type="ECO:0000313" key="2">
    <source>
        <dbReference type="Proteomes" id="UP000053676"/>
    </source>
</evidence>
<proteinExistence type="predicted"/>
<sequence length="102" mass="11062">MLRYSGYLCGFAYELQSRVLPTALGSRQIMIGHYLPQDVSHDANDQTHKNHSPSTIDSQAPALLSLAGATATLPSQLTQFAFPLLKSNASRACLVQNGNLYP</sequence>
<dbReference type="AlphaFoldDB" id="W2TN01"/>
<keyword evidence="2" id="KW-1185">Reference proteome</keyword>
<dbReference type="EMBL" id="KI658502">
    <property type="protein sequence ID" value="ETN82372.1"/>
    <property type="molecule type" value="Genomic_DNA"/>
</dbReference>
<reference evidence="2" key="1">
    <citation type="journal article" date="2014" name="Nat. Genet.">
        <title>Genome of the human hookworm Necator americanus.</title>
        <authorList>
            <person name="Tang Y.T."/>
            <person name="Gao X."/>
            <person name="Rosa B.A."/>
            <person name="Abubucker S."/>
            <person name="Hallsworth-Pepin K."/>
            <person name="Martin J."/>
            <person name="Tyagi R."/>
            <person name="Heizer E."/>
            <person name="Zhang X."/>
            <person name="Bhonagiri-Palsikar V."/>
            <person name="Minx P."/>
            <person name="Warren W.C."/>
            <person name="Wang Q."/>
            <person name="Zhan B."/>
            <person name="Hotez P.J."/>
            <person name="Sternberg P.W."/>
            <person name="Dougall A."/>
            <person name="Gaze S.T."/>
            <person name="Mulvenna J."/>
            <person name="Sotillo J."/>
            <person name="Ranganathan S."/>
            <person name="Rabelo E.M."/>
            <person name="Wilson R.K."/>
            <person name="Felgner P.L."/>
            <person name="Bethony J."/>
            <person name="Hawdon J.M."/>
            <person name="Gasser R.B."/>
            <person name="Loukas A."/>
            <person name="Mitreva M."/>
        </authorList>
    </citation>
    <scope>NUCLEOTIDE SEQUENCE [LARGE SCALE GENOMIC DNA]</scope>
</reference>
<organism evidence="1 2">
    <name type="scientific">Necator americanus</name>
    <name type="common">Human hookworm</name>
    <dbReference type="NCBI Taxonomy" id="51031"/>
    <lineage>
        <taxon>Eukaryota</taxon>
        <taxon>Metazoa</taxon>
        <taxon>Ecdysozoa</taxon>
        <taxon>Nematoda</taxon>
        <taxon>Chromadorea</taxon>
        <taxon>Rhabditida</taxon>
        <taxon>Rhabditina</taxon>
        <taxon>Rhabditomorpha</taxon>
        <taxon>Strongyloidea</taxon>
        <taxon>Ancylostomatidae</taxon>
        <taxon>Bunostominae</taxon>
        <taxon>Necator</taxon>
    </lineage>
</organism>
<evidence type="ECO:0000313" key="1">
    <source>
        <dbReference type="EMBL" id="ETN82372.1"/>
    </source>
</evidence>
<dbReference type="Proteomes" id="UP000053676">
    <property type="component" value="Unassembled WGS sequence"/>
</dbReference>
<protein>
    <submittedName>
        <fullName evidence="1">Uncharacterized protein</fullName>
    </submittedName>
</protein>
<dbReference type="KEGG" id="nai:NECAME_08022"/>
<gene>
    <name evidence="1" type="ORF">NECAME_08022</name>
</gene>